<name>A0ABP1S9P0_9HEXA</name>
<feature type="transmembrane region" description="Helical" evidence="1">
    <location>
        <begin position="64"/>
        <end position="83"/>
    </location>
</feature>
<reference evidence="2 3" key="1">
    <citation type="submission" date="2024-08" db="EMBL/GenBank/DDBJ databases">
        <authorList>
            <person name="Cucini C."/>
            <person name="Frati F."/>
        </authorList>
    </citation>
    <scope>NUCLEOTIDE SEQUENCE [LARGE SCALE GENOMIC DNA]</scope>
</reference>
<keyword evidence="3" id="KW-1185">Reference proteome</keyword>
<proteinExistence type="predicted"/>
<keyword evidence="1" id="KW-0472">Membrane</keyword>
<comment type="caution">
    <text evidence="2">The sequence shown here is derived from an EMBL/GenBank/DDBJ whole genome shotgun (WGS) entry which is preliminary data.</text>
</comment>
<dbReference type="Proteomes" id="UP001642540">
    <property type="component" value="Unassembled WGS sequence"/>
</dbReference>
<organism evidence="2 3">
    <name type="scientific">Orchesella dallaii</name>
    <dbReference type="NCBI Taxonomy" id="48710"/>
    <lineage>
        <taxon>Eukaryota</taxon>
        <taxon>Metazoa</taxon>
        <taxon>Ecdysozoa</taxon>
        <taxon>Arthropoda</taxon>
        <taxon>Hexapoda</taxon>
        <taxon>Collembola</taxon>
        <taxon>Entomobryomorpha</taxon>
        <taxon>Entomobryoidea</taxon>
        <taxon>Orchesellidae</taxon>
        <taxon>Orchesellinae</taxon>
        <taxon>Orchesella</taxon>
    </lineage>
</organism>
<feature type="transmembrane region" description="Helical" evidence="1">
    <location>
        <begin position="323"/>
        <end position="345"/>
    </location>
</feature>
<accession>A0ABP1S9P0</accession>
<feature type="transmembrane region" description="Helical" evidence="1">
    <location>
        <begin position="226"/>
        <end position="250"/>
    </location>
</feature>
<evidence type="ECO:0000256" key="1">
    <source>
        <dbReference type="SAM" id="Phobius"/>
    </source>
</evidence>
<keyword evidence="1" id="KW-0812">Transmembrane</keyword>
<dbReference type="EMBL" id="CAXLJM020000172">
    <property type="protein sequence ID" value="CAL8148520.1"/>
    <property type="molecule type" value="Genomic_DNA"/>
</dbReference>
<evidence type="ECO:0000313" key="3">
    <source>
        <dbReference type="Proteomes" id="UP001642540"/>
    </source>
</evidence>
<evidence type="ECO:0008006" key="4">
    <source>
        <dbReference type="Google" id="ProtNLM"/>
    </source>
</evidence>
<sequence>MDSHYPLDIVSAPNSSTHLNKKVKGRNSCENVFLTYFNCCYFMLLLPFRPVFDNSAKITLKTSPWQKNLCLFFMWLLIIINEVTKVAKRFYKASCSTEPISVNQYCKLFVSVLYACKQFKFLWTAYSKQEKIEKYLNAVSSNSLLQKEGKELNWKFLFNWEIPFIFLILMGYLGSFVRLGMVLGFKMPQYVSRSRIHVFLNAGVSHYVNTTELYNAEHVISFTVELVFSIISLVDNFLTVIFFLLPIPLWKAMKRLERLITHQNQIQSNVFNSKDILTKFEEVKLLSSIGNEVWGSLNLLWILYISSKIVLNFDETIRSQKALSIALLFGTQFLLITTLIMGAEISRIGERLKMHLLIESRSGNRKGEEEEDGAINRLIKQLDVFPVGIGKSAVYRLDYSFLSQLLTSIIITLFVGAPSSSDND</sequence>
<feature type="transmembrane region" description="Helical" evidence="1">
    <location>
        <begin position="31"/>
        <end position="52"/>
    </location>
</feature>
<protein>
    <recommendedName>
        <fullName evidence="4">Gustatory receptor</fullName>
    </recommendedName>
</protein>
<gene>
    <name evidence="2" type="ORF">ODALV1_LOCUS31447</name>
</gene>
<evidence type="ECO:0000313" key="2">
    <source>
        <dbReference type="EMBL" id="CAL8148520.1"/>
    </source>
</evidence>
<feature type="transmembrane region" description="Helical" evidence="1">
    <location>
        <begin position="164"/>
        <end position="185"/>
    </location>
</feature>
<keyword evidence="1" id="KW-1133">Transmembrane helix</keyword>